<accession>A0A5D2DQH4</accession>
<dbReference type="Proteomes" id="UP000323506">
    <property type="component" value="Chromosome D01"/>
</dbReference>
<evidence type="ECO:0000313" key="1">
    <source>
        <dbReference type="EMBL" id="TYG83286.1"/>
    </source>
</evidence>
<dbReference type="EMBL" id="CM017701">
    <property type="protein sequence ID" value="TYG83286.1"/>
    <property type="molecule type" value="Genomic_DNA"/>
</dbReference>
<dbReference type="InterPro" id="IPR021109">
    <property type="entry name" value="Peptidase_aspartic_dom_sf"/>
</dbReference>
<dbReference type="AlphaFoldDB" id="A0A5D2DQH4"/>
<dbReference type="PANTHER" id="PTHR33067">
    <property type="entry name" value="RNA-DIRECTED DNA POLYMERASE-RELATED"/>
    <property type="match status" value="1"/>
</dbReference>
<proteinExistence type="predicted"/>
<gene>
    <name evidence="1" type="ORF">ES288_D01G156100v1</name>
</gene>
<evidence type="ECO:0000313" key="2">
    <source>
        <dbReference type="Proteomes" id="UP000323506"/>
    </source>
</evidence>
<dbReference type="PANTHER" id="PTHR33067:SF31">
    <property type="entry name" value="RNA-DIRECTED DNA POLYMERASE"/>
    <property type="match status" value="1"/>
</dbReference>
<reference evidence="1 2" key="1">
    <citation type="submission" date="2019-06" db="EMBL/GenBank/DDBJ databases">
        <title>WGS assembly of Gossypium darwinii.</title>
        <authorList>
            <person name="Chen Z.J."/>
            <person name="Sreedasyam A."/>
            <person name="Ando A."/>
            <person name="Song Q."/>
            <person name="De L."/>
            <person name="Hulse-Kemp A."/>
            <person name="Ding M."/>
            <person name="Ye W."/>
            <person name="Kirkbride R."/>
            <person name="Jenkins J."/>
            <person name="Plott C."/>
            <person name="Lovell J."/>
            <person name="Lin Y.-M."/>
            <person name="Vaughn R."/>
            <person name="Liu B."/>
            <person name="Li W."/>
            <person name="Simpson S."/>
            <person name="Scheffler B."/>
            <person name="Saski C."/>
            <person name="Grover C."/>
            <person name="Hu G."/>
            <person name="Conover J."/>
            <person name="Carlson J."/>
            <person name="Shu S."/>
            <person name="Boston L."/>
            <person name="Williams M."/>
            <person name="Peterson D."/>
            <person name="Mcgee K."/>
            <person name="Jones D."/>
            <person name="Wendel J."/>
            <person name="Stelly D."/>
            <person name="Grimwood J."/>
            <person name="Schmutz J."/>
        </authorList>
    </citation>
    <scope>NUCLEOTIDE SEQUENCE [LARGE SCALE GENOMIC DNA]</scope>
    <source>
        <strain evidence="1">1808015.09</strain>
    </source>
</reference>
<protein>
    <submittedName>
        <fullName evidence="1">Uncharacterized protein</fullName>
    </submittedName>
</protein>
<name>A0A5D2DQH4_GOSDA</name>
<keyword evidence="2" id="KW-1185">Reference proteome</keyword>
<sequence>MFKALNVNLSLLEVLEKVLKYVKLLREVMSKRKKIEREEQFALNAKCSVVVSRRVPPKLKDPDSFTIFIEIRGVNFGKVFCNLGASLGDHKETLVTLQLADRSLVHLKGVLEDILVRVRKFILLIDFIVLDFEKDLDIPILLRRSFLTTFLATIDVGKGEMKMEVGEEVETYRVCSVKLLYPMRVIAISRIVSIGLQKFFYVS</sequence>
<dbReference type="Gene3D" id="2.40.70.10">
    <property type="entry name" value="Acid Proteases"/>
    <property type="match status" value="1"/>
</dbReference>
<organism evidence="1 2">
    <name type="scientific">Gossypium darwinii</name>
    <name type="common">Darwin's cotton</name>
    <name type="synonym">Gossypium barbadense var. darwinii</name>
    <dbReference type="NCBI Taxonomy" id="34276"/>
    <lineage>
        <taxon>Eukaryota</taxon>
        <taxon>Viridiplantae</taxon>
        <taxon>Streptophyta</taxon>
        <taxon>Embryophyta</taxon>
        <taxon>Tracheophyta</taxon>
        <taxon>Spermatophyta</taxon>
        <taxon>Magnoliopsida</taxon>
        <taxon>eudicotyledons</taxon>
        <taxon>Gunneridae</taxon>
        <taxon>Pentapetalae</taxon>
        <taxon>rosids</taxon>
        <taxon>malvids</taxon>
        <taxon>Malvales</taxon>
        <taxon>Malvaceae</taxon>
        <taxon>Malvoideae</taxon>
        <taxon>Gossypium</taxon>
    </lineage>
</organism>